<keyword evidence="3" id="KW-1185">Reference proteome</keyword>
<proteinExistence type="predicted"/>
<feature type="compositionally biased region" description="Acidic residues" evidence="1">
    <location>
        <begin position="413"/>
        <end position="425"/>
    </location>
</feature>
<reference evidence="2" key="1">
    <citation type="journal article" date="2023" name="PhytoFront">
        <title>Draft Genome Resources of Seven Strains of Tilletia horrida, Causal Agent of Kernel Smut of Rice.</title>
        <authorList>
            <person name="Khanal S."/>
            <person name="Antony Babu S."/>
            <person name="Zhou X.G."/>
        </authorList>
    </citation>
    <scope>NUCLEOTIDE SEQUENCE</scope>
    <source>
        <strain evidence="2">TX3</strain>
    </source>
</reference>
<feature type="compositionally biased region" description="Low complexity" evidence="1">
    <location>
        <begin position="39"/>
        <end position="57"/>
    </location>
</feature>
<gene>
    <name evidence="2" type="ORF">OC842_006670</name>
</gene>
<feature type="compositionally biased region" description="Low complexity" evidence="1">
    <location>
        <begin position="133"/>
        <end position="277"/>
    </location>
</feature>
<evidence type="ECO:0000313" key="2">
    <source>
        <dbReference type="EMBL" id="KAK0521780.1"/>
    </source>
</evidence>
<organism evidence="2 3">
    <name type="scientific">Tilletia horrida</name>
    <dbReference type="NCBI Taxonomy" id="155126"/>
    <lineage>
        <taxon>Eukaryota</taxon>
        <taxon>Fungi</taxon>
        <taxon>Dikarya</taxon>
        <taxon>Basidiomycota</taxon>
        <taxon>Ustilaginomycotina</taxon>
        <taxon>Exobasidiomycetes</taxon>
        <taxon>Tilletiales</taxon>
        <taxon>Tilletiaceae</taxon>
        <taxon>Tilletia</taxon>
    </lineage>
</organism>
<accession>A0AAN6G7S3</accession>
<evidence type="ECO:0000256" key="1">
    <source>
        <dbReference type="SAM" id="MobiDB-lite"/>
    </source>
</evidence>
<dbReference type="EMBL" id="JAPDMQ010000640">
    <property type="protein sequence ID" value="KAK0521780.1"/>
    <property type="molecule type" value="Genomic_DNA"/>
</dbReference>
<evidence type="ECO:0000313" key="3">
    <source>
        <dbReference type="Proteomes" id="UP001176521"/>
    </source>
</evidence>
<protein>
    <submittedName>
        <fullName evidence="2">Uncharacterized protein</fullName>
    </submittedName>
</protein>
<dbReference type="AlphaFoldDB" id="A0AAN6G7S3"/>
<feature type="region of interest" description="Disordered" evidence="1">
    <location>
        <begin position="120"/>
        <end position="283"/>
    </location>
</feature>
<feature type="compositionally biased region" description="Polar residues" evidence="1">
    <location>
        <begin position="70"/>
        <end position="88"/>
    </location>
</feature>
<feature type="region of interest" description="Disordered" evidence="1">
    <location>
        <begin position="392"/>
        <end position="431"/>
    </location>
</feature>
<dbReference type="Proteomes" id="UP001176521">
    <property type="component" value="Unassembled WGS sequence"/>
</dbReference>
<sequence>MSSSSIDQSALDLDPVASAIAVFQTERGTVQGSLSASLPALSTSGLPLPAASTTAPTPRNPVASAPTAANRAQTSTTASVTRSQTQSMVDGPGRRAITRAKAAVKDKMAGAALVRGTVPTSKAAVKGKASDNAGSASTSTRSARTSAAGLKQPGSSSASDPPTSSAAGSKRAPTSSASAPTTTSTSASAPTATAASGSKRAPTSSASAPTTIATSASGSKRLRTSSASSASDPPTTSASGSKRVRISSAPAPTATAASGSKRAPTSSASAPTATAASGSKRVSTVRLSAHAINTPDALEGLEKEDMYSKQARRATQNALSGAMKNWYLECLIIFDPNKPCSLLRASEGSQKAFIIPGKKGGNKQVKERWRCKHCDAQRTVDPGITNVMHRHSKKCTGFESQEGSGEEGHGEGGEEGDGEGDEEDQGAGSDQ</sequence>
<comment type="caution">
    <text evidence="2">The sequence shown here is derived from an EMBL/GenBank/DDBJ whole genome shotgun (WGS) entry which is preliminary data.</text>
</comment>
<name>A0AAN6G7S3_9BASI</name>
<feature type="region of interest" description="Disordered" evidence="1">
    <location>
        <begin position="39"/>
        <end position="95"/>
    </location>
</feature>